<keyword evidence="2" id="KW-1185">Reference proteome</keyword>
<sequence>MTPEEKHNCIDPDELRKDIEVNIEKYGLQVIMIEATDYLPSFAYSIGLWQKYNHPEIICFGLSTSLLHKIINNVAEIIKAGESIITEKNYFDRIFDNSKAQFLKVATQSIDDYFGTAINFYDRNDFPTLQLVWTDRNDKFPWEENFEEEFLYRQPLLDRNSNFKFLEPKNLSAFTTKQWLDGKPIIRVYHDDEGDWIFLTDDESSTENTIIVALEQLVLKDNSLNQVFDLEYGEEAERKYIGSEWIRKNTECNDEE</sequence>
<name>A0ABV6BXW0_9FLAO</name>
<dbReference type="Pfam" id="PF14081">
    <property type="entry name" value="DUF4262"/>
    <property type="match status" value="1"/>
</dbReference>
<evidence type="ECO:0000313" key="2">
    <source>
        <dbReference type="Proteomes" id="UP001589734"/>
    </source>
</evidence>
<dbReference type="EMBL" id="JBHLYW010000022">
    <property type="protein sequence ID" value="MFC0079436.1"/>
    <property type="molecule type" value="Genomic_DNA"/>
</dbReference>
<reference evidence="1 2" key="1">
    <citation type="submission" date="2024-09" db="EMBL/GenBank/DDBJ databases">
        <authorList>
            <person name="Sun Q."/>
            <person name="Mori K."/>
        </authorList>
    </citation>
    <scope>NUCLEOTIDE SEQUENCE [LARGE SCALE GENOMIC DNA]</scope>
    <source>
        <strain evidence="1 2">CGMCC 1.12926</strain>
    </source>
</reference>
<dbReference type="RefSeq" id="WP_379689626.1">
    <property type="nucleotide sequence ID" value="NZ_JBHLYW010000022.1"/>
</dbReference>
<gene>
    <name evidence="1" type="ORF">ACFFLS_20485</name>
</gene>
<organism evidence="1 2">
    <name type="scientific">Flavobacterium procerum</name>
    <dbReference type="NCBI Taxonomy" id="1455569"/>
    <lineage>
        <taxon>Bacteria</taxon>
        <taxon>Pseudomonadati</taxon>
        <taxon>Bacteroidota</taxon>
        <taxon>Flavobacteriia</taxon>
        <taxon>Flavobacteriales</taxon>
        <taxon>Flavobacteriaceae</taxon>
        <taxon>Flavobacterium</taxon>
    </lineage>
</organism>
<dbReference type="InterPro" id="IPR025358">
    <property type="entry name" value="DUF4262"/>
</dbReference>
<evidence type="ECO:0000313" key="1">
    <source>
        <dbReference type="EMBL" id="MFC0079436.1"/>
    </source>
</evidence>
<comment type="caution">
    <text evidence="1">The sequence shown here is derived from an EMBL/GenBank/DDBJ whole genome shotgun (WGS) entry which is preliminary data.</text>
</comment>
<protein>
    <submittedName>
        <fullName evidence="1">DUF4262 domain-containing protein</fullName>
    </submittedName>
</protein>
<accession>A0ABV6BXW0</accession>
<proteinExistence type="predicted"/>
<dbReference type="Proteomes" id="UP001589734">
    <property type="component" value="Unassembled WGS sequence"/>
</dbReference>